<dbReference type="InterPro" id="IPR039425">
    <property type="entry name" value="RNA_pol_sigma-70-like"/>
</dbReference>
<sequence>MPFSAVLPVASDEEQLVQRLVARDEQALRLVYEKYAKTLLAVIQRLVRDEALAQDILQEGLLKVWLSIDRYDGDRGRLFTWMARVCSNQAIDALRSPQNYFHRRTWSLEVGSAQQMPATATFNPEHIGVRELTLCLKPRQREVMDLLYFRGYTQVEAAEHLGIPLATVKTRSRAALQVLAKFARVLQ</sequence>
<comment type="caution">
    <text evidence="8">The sequence shown here is derived from an EMBL/GenBank/DDBJ whole genome shotgun (WGS) entry which is preliminary data.</text>
</comment>
<organism evidence="8 9">
    <name type="scientific">Hymenobacter lapidarius</name>
    <dbReference type="NCBI Taxonomy" id="1908237"/>
    <lineage>
        <taxon>Bacteria</taxon>
        <taxon>Pseudomonadati</taxon>
        <taxon>Bacteroidota</taxon>
        <taxon>Cytophagia</taxon>
        <taxon>Cytophagales</taxon>
        <taxon>Hymenobacteraceae</taxon>
        <taxon>Hymenobacter</taxon>
    </lineage>
</organism>
<dbReference type="STRING" id="1908237.BEN47_10815"/>
<dbReference type="RefSeq" id="WP_070726061.1">
    <property type="nucleotide sequence ID" value="NZ_MDZB01000089.1"/>
</dbReference>
<evidence type="ECO:0000256" key="1">
    <source>
        <dbReference type="ARBA" id="ARBA00010641"/>
    </source>
</evidence>
<keyword evidence="4" id="KW-0238">DNA-binding</keyword>
<dbReference type="InterPro" id="IPR007627">
    <property type="entry name" value="RNA_pol_sigma70_r2"/>
</dbReference>
<keyword evidence="9" id="KW-1185">Reference proteome</keyword>
<evidence type="ECO:0000256" key="2">
    <source>
        <dbReference type="ARBA" id="ARBA00023015"/>
    </source>
</evidence>
<dbReference type="InterPro" id="IPR036388">
    <property type="entry name" value="WH-like_DNA-bd_sf"/>
</dbReference>
<evidence type="ECO:0000313" key="8">
    <source>
        <dbReference type="EMBL" id="OGX87413.1"/>
    </source>
</evidence>
<evidence type="ECO:0000259" key="7">
    <source>
        <dbReference type="Pfam" id="PF04545"/>
    </source>
</evidence>
<dbReference type="CDD" id="cd06171">
    <property type="entry name" value="Sigma70_r4"/>
    <property type="match status" value="1"/>
</dbReference>
<dbReference type="AlphaFoldDB" id="A0A1G1T974"/>
<evidence type="ECO:0000259" key="6">
    <source>
        <dbReference type="Pfam" id="PF04542"/>
    </source>
</evidence>
<dbReference type="OrthoDB" id="9784272at2"/>
<dbReference type="GO" id="GO:0016987">
    <property type="term" value="F:sigma factor activity"/>
    <property type="evidence" value="ECO:0007669"/>
    <property type="project" value="UniProtKB-KW"/>
</dbReference>
<dbReference type="InterPro" id="IPR013325">
    <property type="entry name" value="RNA_pol_sigma_r2"/>
</dbReference>
<dbReference type="PANTHER" id="PTHR43133:SF62">
    <property type="entry name" value="RNA POLYMERASE SIGMA FACTOR SIGZ"/>
    <property type="match status" value="1"/>
</dbReference>
<feature type="domain" description="RNA polymerase sigma-70 region 2" evidence="6">
    <location>
        <begin position="32"/>
        <end position="96"/>
    </location>
</feature>
<name>A0A1G1T974_9BACT</name>
<evidence type="ECO:0000256" key="3">
    <source>
        <dbReference type="ARBA" id="ARBA00023082"/>
    </source>
</evidence>
<keyword evidence="5" id="KW-0804">Transcription</keyword>
<dbReference type="Pfam" id="PF04545">
    <property type="entry name" value="Sigma70_r4"/>
    <property type="match status" value="1"/>
</dbReference>
<dbReference type="Gene3D" id="1.10.1740.10">
    <property type="match status" value="1"/>
</dbReference>
<dbReference type="InterPro" id="IPR013324">
    <property type="entry name" value="RNA_pol_sigma_r3/r4-like"/>
</dbReference>
<evidence type="ECO:0000313" key="9">
    <source>
        <dbReference type="Proteomes" id="UP000176294"/>
    </source>
</evidence>
<keyword evidence="3" id="KW-0731">Sigma factor</keyword>
<feature type="domain" description="RNA polymerase sigma-70 region 4" evidence="7">
    <location>
        <begin position="136"/>
        <end position="179"/>
    </location>
</feature>
<accession>A0A1G1T974</accession>
<dbReference type="GO" id="GO:0003677">
    <property type="term" value="F:DNA binding"/>
    <property type="evidence" value="ECO:0007669"/>
    <property type="project" value="UniProtKB-KW"/>
</dbReference>
<dbReference type="EMBL" id="MDZB01000089">
    <property type="protein sequence ID" value="OGX87413.1"/>
    <property type="molecule type" value="Genomic_DNA"/>
</dbReference>
<proteinExistence type="inferred from homology"/>
<reference evidence="8 9" key="1">
    <citation type="submission" date="2016-08" db="EMBL/GenBank/DDBJ databases">
        <title>Hymenobacter coccineus sp. nov., Hymenobacter lapidarius sp. nov. and Hymenobacter glacialis sp. nov., isolated from Antarctic soil.</title>
        <authorList>
            <person name="Sedlacek I."/>
            <person name="Kralova S."/>
            <person name="Kyrova K."/>
            <person name="Maslanova I."/>
            <person name="Stankova E."/>
            <person name="Vrbovska V."/>
            <person name="Nemec M."/>
            <person name="Bartak M."/>
            <person name="Svec P."/>
            <person name="Busse H.-J."/>
            <person name="Pantucek R."/>
        </authorList>
    </citation>
    <scope>NUCLEOTIDE SEQUENCE [LARGE SCALE GENOMIC DNA]</scope>
    <source>
        <strain evidence="8 9">CCM 8643</strain>
    </source>
</reference>
<dbReference type="SUPFAM" id="SSF88659">
    <property type="entry name" value="Sigma3 and sigma4 domains of RNA polymerase sigma factors"/>
    <property type="match status" value="1"/>
</dbReference>
<dbReference type="GO" id="GO:0006352">
    <property type="term" value="P:DNA-templated transcription initiation"/>
    <property type="evidence" value="ECO:0007669"/>
    <property type="project" value="InterPro"/>
</dbReference>
<dbReference type="InterPro" id="IPR007630">
    <property type="entry name" value="RNA_pol_sigma70_r4"/>
</dbReference>
<evidence type="ECO:0000256" key="5">
    <source>
        <dbReference type="ARBA" id="ARBA00023163"/>
    </source>
</evidence>
<dbReference type="NCBIfam" id="TIGR02937">
    <property type="entry name" value="sigma70-ECF"/>
    <property type="match status" value="1"/>
</dbReference>
<keyword evidence="2" id="KW-0805">Transcription regulation</keyword>
<dbReference type="InterPro" id="IPR014284">
    <property type="entry name" value="RNA_pol_sigma-70_dom"/>
</dbReference>
<dbReference type="PANTHER" id="PTHR43133">
    <property type="entry name" value="RNA POLYMERASE ECF-TYPE SIGMA FACTO"/>
    <property type="match status" value="1"/>
</dbReference>
<comment type="similarity">
    <text evidence="1">Belongs to the sigma-70 factor family. ECF subfamily.</text>
</comment>
<dbReference type="Proteomes" id="UP000176294">
    <property type="component" value="Unassembled WGS sequence"/>
</dbReference>
<evidence type="ECO:0000256" key="4">
    <source>
        <dbReference type="ARBA" id="ARBA00023125"/>
    </source>
</evidence>
<dbReference type="Pfam" id="PF04542">
    <property type="entry name" value="Sigma70_r2"/>
    <property type="match status" value="1"/>
</dbReference>
<gene>
    <name evidence="8" type="ORF">BEN47_10815</name>
</gene>
<dbReference type="Gene3D" id="1.10.10.10">
    <property type="entry name" value="Winged helix-like DNA-binding domain superfamily/Winged helix DNA-binding domain"/>
    <property type="match status" value="1"/>
</dbReference>
<evidence type="ECO:0008006" key="10">
    <source>
        <dbReference type="Google" id="ProtNLM"/>
    </source>
</evidence>
<protein>
    <recommendedName>
        <fullName evidence="10">RNA polymerase subunit sigma-70</fullName>
    </recommendedName>
</protein>
<dbReference type="SUPFAM" id="SSF88946">
    <property type="entry name" value="Sigma2 domain of RNA polymerase sigma factors"/>
    <property type="match status" value="1"/>
</dbReference>